<keyword evidence="5" id="KW-0805">Transcription regulation</keyword>
<dbReference type="InterPro" id="IPR036388">
    <property type="entry name" value="WH-like_DNA-bd_sf"/>
</dbReference>
<dbReference type="SUPFAM" id="SSF46894">
    <property type="entry name" value="C-terminal effector domain of the bipartite response regulators"/>
    <property type="match status" value="1"/>
</dbReference>
<dbReference type="CDD" id="cd00383">
    <property type="entry name" value="trans_reg_C"/>
    <property type="match status" value="1"/>
</dbReference>
<evidence type="ECO:0000256" key="6">
    <source>
        <dbReference type="ARBA" id="ARBA00023125"/>
    </source>
</evidence>
<evidence type="ECO:0000313" key="12">
    <source>
        <dbReference type="EMBL" id="MCY1008105.1"/>
    </source>
</evidence>
<feature type="domain" description="OmpR/PhoB-type" evidence="11">
    <location>
        <begin position="135"/>
        <end position="234"/>
    </location>
</feature>
<evidence type="ECO:0000256" key="4">
    <source>
        <dbReference type="ARBA" id="ARBA00023012"/>
    </source>
</evidence>
<dbReference type="SMART" id="SM00862">
    <property type="entry name" value="Trans_reg_C"/>
    <property type="match status" value="1"/>
</dbReference>
<dbReference type="PANTHER" id="PTHR48111:SF4">
    <property type="entry name" value="DNA-BINDING DUAL TRANSCRIPTIONAL REGULATOR OMPR"/>
    <property type="match status" value="1"/>
</dbReference>
<dbReference type="GO" id="GO:0000156">
    <property type="term" value="F:phosphorelay response regulator activity"/>
    <property type="evidence" value="ECO:0007669"/>
    <property type="project" value="TreeGrafter"/>
</dbReference>
<dbReference type="SMART" id="SM00448">
    <property type="entry name" value="REC"/>
    <property type="match status" value="1"/>
</dbReference>
<dbReference type="EMBL" id="JAPNKE010000002">
    <property type="protein sequence ID" value="MCY1008105.1"/>
    <property type="molecule type" value="Genomic_DNA"/>
</dbReference>
<dbReference type="PANTHER" id="PTHR48111">
    <property type="entry name" value="REGULATOR OF RPOS"/>
    <property type="match status" value="1"/>
</dbReference>
<feature type="domain" description="Response regulatory" evidence="10">
    <location>
        <begin position="11"/>
        <end position="124"/>
    </location>
</feature>
<gene>
    <name evidence="12" type="ORF">OV079_21605</name>
</gene>
<dbReference type="InterPro" id="IPR011006">
    <property type="entry name" value="CheY-like_superfamily"/>
</dbReference>
<dbReference type="PROSITE" id="PS51755">
    <property type="entry name" value="OMPR_PHOB"/>
    <property type="match status" value="1"/>
</dbReference>
<dbReference type="InterPro" id="IPR001867">
    <property type="entry name" value="OmpR/PhoB-type_DNA-bd"/>
</dbReference>
<dbReference type="Gene3D" id="3.40.50.2300">
    <property type="match status" value="1"/>
</dbReference>
<feature type="DNA-binding region" description="OmpR/PhoB-type" evidence="9">
    <location>
        <begin position="135"/>
        <end position="234"/>
    </location>
</feature>
<dbReference type="GO" id="GO:0032993">
    <property type="term" value="C:protein-DNA complex"/>
    <property type="evidence" value="ECO:0007669"/>
    <property type="project" value="TreeGrafter"/>
</dbReference>
<sequence>MTEASGGAGVRALMIEDDERLAQLTTRYLAAHGIETRYEVTGSRGLDEAMRGRYDVILIDVMLPERDGIDVCRSLRQMSDVPVIMLTACGTEADRVLGLESGADDYVTKPFSTRELLARVRAVVRRSRGQLGPSNRALRVGGLVLDPGNLYVENKGVSVSLTSFEFTLLYALAERAGRVLTREQLLDLVHGSAEEAFDRSIDTHVSRLRRKLGDDPRQPQLLLTVRGVGYMLAKGTRT</sequence>
<comment type="subcellular location">
    <subcellularLocation>
        <location evidence="1">Cytoplasm</location>
    </subcellularLocation>
</comment>
<evidence type="ECO:0000256" key="2">
    <source>
        <dbReference type="ARBA" id="ARBA00022490"/>
    </source>
</evidence>
<dbReference type="Gene3D" id="6.10.250.690">
    <property type="match status" value="1"/>
</dbReference>
<dbReference type="GO" id="GO:0005829">
    <property type="term" value="C:cytosol"/>
    <property type="evidence" value="ECO:0007669"/>
    <property type="project" value="TreeGrafter"/>
</dbReference>
<dbReference type="GO" id="GO:0000976">
    <property type="term" value="F:transcription cis-regulatory region binding"/>
    <property type="evidence" value="ECO:0007669"/>
    <property type="project" value="TreeGrafter"/>
</dbReference>
<keyword evidence="13" id="KW-1185">Reference proteome</keyword>
<dbReference type="InterPro" id="IPR016032">
    <property type="entry name" value="Sig_transdc_resp-reg_C-effctor"/>
</dbReference>
<proteinExistence type="predicted"/>
<evidence type="ECO:0000256" key="7">
    <source>
        <dbReference type="ARBA" id="ARBA00023163"/>
    </source>
</evidence>
<organism evidence="12 13">
    <name type="scientific">Nannocystis pusilla</name>
    <dbReference type="NCBI Taxonomy" id="889268"/>
    <lineage>
        <taxon>Bacteria</taxon>
        <taxon>Pseudomonadati</taxon>
        <taxon>Myxococcota</taxon>
        <taxon>Polyangia</taxon>
        <taxon>Nannocystales</taxon>
        <taxon>Nannocystaceae</taxon>
        <taxon>Nannocystis</taxon>
    </lineage>
</organism>
<keyword evidence="2" id="KW-0963">Cytoplasm</keyword>
<evidence type="ECO:0000259" key="11">
    <source>
        <dbReference type="PROSITE" id="PS51755"/>
    </source>
</evidence>
<dbReference type="CDD" id="cd17574">
    <property type="entry name" value="REC_OmpR"/>
    <property type="match status" value="1"/>
</dbReference>
<name>A0A9X3EQE1_9BACT</name>
<evidence type="ECO:0000313" key="13">
    <source>
        <dbReference type="Proteomes" id="UP001150924"/>
    </source>
</evidence>
<keyword evidence="6 9" id="KW-0238">DNA-binding</keyword>
<feature type="modified residue" description="4-aspartylphosphate" evidence="8">
    <location>
        <position position="60"/>
    </location>
</feature>
<dbReference type="PROSITE" id="PS50110">
    <property type="entry name" value="RESPONSE_REGULATORY"/>
    <property type="match status" value="1"/>
</dbReference>
<evidence type="ECO:0000256" key="5">
    <source>
        <dbReference type="ARBA" id="ARBA00023015"/>
    </source>
</evidence>
<evidence type="ECO:0000256" key="1">
    <source>
        <dbReference type="ARBA" id="ARBA00004496"/>
    </source>
</evidence>
<dbReference type="SUPFAM" id="SSF52172">
    <property type="entry name" value="CheY-like"/>
    <property type="match status" value="1"/>
</dbReference>
<dbReference type="InterPro" id="IPR039420">
    <property type="entry name" value="WalR-like"/>
</dbReference>
<keyword evidence="7" id="KW-0804">Transcription</keyword>
<dbReference type="GO" id="GO:0006355">
    <property type="term" value="P:regulation of DNA-templated transcription"/>
    <property type="evidence" value="ECO:0007669"/>
    <property type="project" value="InterPro"/>
</dbReference>
<dbReference type="Gene3D" id="1.10.10.10">
    <property type="entry name" value="Winged helix-like DNA-binding domain superfamily/Winged helix DNA-binding domain"/>
    <property type="match status" value="1"/>
</dbReference>
<dbReference type="RefSeq" id="WP_267770754.1">
    <property type="nucleotide sequence ID" value="NZ_JAPNKE010000002.1"/>
</dbReference>
<reference evidence="12" key="1">
    <citation type="submission" date="2022-11" db="EMBL/GenBank/DDBJ databases">
        <title>Minimal conservation of predation-associated metabolite biosynthetic gene clusters underscores biosynthetic potential of Myxococcota including descriptions for ten novel species: Archangium lansinium sp. nov., Myxococcus landrumus sp. nov., Nannocystis bai.</title>
        <authorList>
            <person name="Ahearne A."/>
            <person name="Stevens C."/>
            <person name="Phillips K."/>
        </authorList>
    </citation>
    <scope>NUCLEOTIDE SEQUENCE</scope>
    <source>
        <strain evidence="12">Na p29</strain>
    </source>
</reference>
<accession>A0A9X3EQE1</accession>
<dbReference type="Proteomes" id="UP001150924">
    <property type="component" value="Unassembled WGS sequence"/>
</dbReference>
<evidence type="ECO:0000259" key="10">
    <source>
        <dbReference type="PROSITE" id="PS50110"/>
    </source>
</evidence>
<evidence type="ECO:0000256" key="8">
    <source>
        <dbReference type="PROSITE-ProRule" id="PRU00169"/>
    </source>
</evidence>
<dbReference type="Pfam" id="PF00072">
    <property type="entry name" value="Response_reg"/>
    <property type="match status" value="1"/>
</dbReference>
<dbReference type="FunFam" id="1.10.10.10:FF:000099">
    <property type="entry name" value="Two-component system response regulator TorR"/>
    <property type="match status" value="1"/>
</dbReference>
<evidence type="ECO:0000256" key="3">
    <source>
        <dbReference type="ARBA" id="ARBA00022553"/>
    </source>
</evidence>
<dbReference type="InterPro" id="IPR001789">
    <property type="entry name" value="Sig_transdc_resp-reg_receiver"/>
</dbReference>
<dbReference type="Pfam" id="PF00486">
    <property type="entry name" value="Trans_reg_C"/>
    <property type="match status" value="1"/>
</dbReference>
<keyword evidence="3 8" id="KW-0597">Phosphoprotein</keyword>
<dbReference type="AlphaFoldDB" id="A0A9X3EQE1"/>
<evidence type="ECO:0000256" key="9">
    <source>
        <dbReference type="PROSITE-ProRule" id="PRU01091"/>
    </source>
</evidence>
<protein>
    <submittedName>
        <fullName evidence="12">Response regulator transcription factor</fullName>
    </submittedName>
</protein>
<keyword evidence="4" id="KW-0902">Two-component regulatory system</keyword>
<comment type="caution">
    <text evidence="12">The sequence shown here is derived from an EMBL/GenBank/DDBJ whole genome shotgun (WGS) entry which is preliminary data.</text>
</comment>